<keyword evidence="6" id="KW-1185">Reference proteome</keyword>
<dbReference type="SUPFAM" id="SSF52799">
    <property type="entry name" value="(Phosphotyrosine protein) phosphatases II"/>
    <property type="match status" value="1"/>
</dbReference>
<dbReference type="SUPFAM" id="SSF49562">
    <property type="entry name" value="C2 domain (Calcium/lipid-binding domain, CaLB)"/>
    <property type="match status" value="1"/>
</dbReference>
<evidence type="ECO:0000256" key="1">
    <source>
        <dbReference type="ARBA" id="ARBA00007881"/>
    </source>
</evidence>
<dbReference type="Pfam" id="PF00102">
    <property type="entry name" value="Y_phosphatase"/>
    <property type="match status" value="1"/>
</dbReference>
<feature type="compositionally biased region" description="Basic and acidic residues" evidence="2">
    <location>
        <begin position="339"/>
        <end position="356"/>
    </location>
</feature>
<gene>
    <name evidence="5" type="ORF">X798_05186</name>
</gene>
<evidence type="ECO:0008006" key="7">
    <source>
        <dbReference type="Google" id="ProtNLM"/>
    </source>
</evidence>
<dbReference type="Gene3D" id="3.90.190.10">
    <property type="entry name" value="Protein tyrosine phosphatase superfamily"/>
    <property type="match status" value="1"/>
</dbReference>
<dbReference type="InterPro" id="IPR051484">
    <property type="entry name" value="Tensin_PTEN_phosphatase"/>
</dbReference>
<proteinExistence type="inferred from homology"/>
<feature type="non-terminal residue" evidence="5">
    <location>
        <position position="356"/>
    </location>
</feature>
<dbReference type="PROSITE" id="PS51181">
    <property type="entry name" value="PPASE_TENSIN"/>
    <property type="match status" value="1"/>
</dbReference>
<dbReference type="PANTHER" id="PTHR45734">
    <property type="entry name" value="TENSIN"/>
    <property type="match status" value="1"/>
</dbReference>
<dbReference type="SMART" id="SM00404">
    <property type="entry name" value="PTPc_motif"/>
    <property type="match status" value="1"/>
</dbReference>
<evidence type="ECO:0000259" key="4">
    <source>
        <dbReference type="PROSITE" id="PS51182"/>
    </source>
</evidence>
<protein>
    <recommendedName>
        <fullName evidence="7">Phosphatase tensin-type domain-containing protein</fullName>
    </recommendedName>
</protein>
<dbReference type="Gene3D" id="2.60.40.1110">
    <property type="match status" value="1"/>
</dbReference>
<dbReference type="InterPro" id="IPR003595">
    <property type="entry name" value="Tyr_Pase_cat"/>
</dbReference>
<reference evidence="5 6" key="1">
    <citation type="submission" date="2015-12" db="EMBL/GenBank/DDBJ databases">
        <title>Draft genome of the nematode, Onchocerca flexuosa.</title>
        <authorList>
            <person name="Mitreva M."/>
        </authorList>
    </citation>
    <scope>NUCLEOTIDE SEQUENCE [LARGE SCALE GENOMIC DNA]</scope>
    <source>
        <strain evidence="5">Red Deer</strain>
    </source>
</reference>
<name>A0A238BQZ2_9BILA</name>
<evidence type="ECO:0000259" key="3">
    <source>
        <dbReference type="PROSITE" id="PS51181"/>
    </source>
</evidence>
<dbReference type="AlphaFoldDB" id="A0A238BQZ2"/>
<dbReference type="InterPro" id="IPR000242">
    <property type="entry name" value="PTP_cat"/>
</dbReference>
<evidence type="ECO:0000256" key="2">
    <source>
        <dbReference type="SAM" id="MobiDB-lite"/>
    </source>
</evidence>
<dbReference type="OrthoDB" id="6273691at2759"/>
<dbReference type="Proteomes" id="UP000242913">
    <property type="component" value="Unassembled WGS sequence"/>
</dbReference>
<evidence type="ECO:0000313" key="5">
    <source>
        <dbReference type="EMBL" id="OZC07791.1"/>
    </source>
</evidence>
<dbReference type="InterPro" id="IPR014020">
    <property type="entry name" value="Tensin_C2-dom"/>
</dbReference>
<accession>A0A238BQZ2</accession>
<dbReference type="EMBL" id="KZ270021">
    <property type="protein sequence ID" value="OZC07791.1"/>
    <property type="molecule type" value="Genomic_DNA"/>
</dbReference>
<dbReference type="GO" id="GO:0005925">
    <property type="term" value="C:focal adhesion"/>
    <property type="evidence" value="ECO:0007669"/>
    <property type="project" value="TreeGrafter"/>
</dbReference>
<comment type="similarity">
    <text evidence="1">Belongs to the PTEN phosphatase protein family.</text>
</comment>
<evidence type="ECO:0000313" key="6">
    <source>
        <dbReference type="Proteomes" id="UP000242913"/>
    </source>
</evidence>
<dbReference type="Pfam" id="PF10409">
    <property type="entry name" value="PTEN_C2"/>
    <property type="match status" value="1"/>
</dbReference>
<dbReference type="SMART" id="SM01326">
    <property type="entry name" value="PTEN_C2"/>
    <property type="match status" value="1"/>
</dbReference>
<organism evidence="5 6">
    <name type="scientific">Onchocerca flexuosa</name>
    <dbReference type="NCBI Taxonomy" id="387005"/>
    <lineage>
        <taxon>Eukaryota</taxon>
        <taxon>Metazoa</taxon>
        <taxon>Ecdysozoa</taxon>
        <taxon>Nematoda</taxon>
        <taxon>Chromadorea</taxon>
        <taxon>Rhabditida</taxon>
        <taxon>Spirurina</taxon>
        <taxon>Spiruromorpha</taxon>
        <taxon>Filarioidea</taxon>
        <taxon>Onchocercidae</taxon>
        <taxon>Onchocerca</taxon>
    </lineage>
</organism>
<sequence length="356" mass="40574">METSVPSSSNHAALAKMEIASLPVMKLQYVTERIIAALFPSDSTDAQYRTDLKEATVLLRRNHSEHYKIFNLSKKRSDLGRLHSVVELGWPEELAPPLDRLCSICKLLENWLSANARNVVVIHCKGGCSRAAIVIAAYMHYISICSTNEIIENRFALQQFSEHYLGPNGQPSHKRYVKYFSSLLCGRTKIQPATVYLHNIILTNFFGRNVLFKIYERMQPVHTTSLKVTTESNTFDLDDLPLRGDILVKCFQRTNTAERALFFRCQFNTCTFDLSAHNENIYRLRFHREELDNIFDDSSVNSQAVIEFLFFVERSKSSNDECGRVSTANGAVGGSSRRSIAEDSRADSYENFDKEE</sequence>
<dbReference type="InterPro" id="IPR035892">
    <property type="entry name" value="C2_domain_sf"/>
</dbReference>
<dbReference type="PROSITE" id="PS51182">
    <property type="entry name" value="C2_TENSIN"/>
    <property type="match status" value="1"/>
</dbReference>
<feature type="region of interest" description="Disordered" evidence="2">
    <location>
        <begin position="320"/>
        <end position="356"/>
    </location>
</feature>
<dbReference type="PANTHER" id="PTHR45734:SF10">
    <property type="entry name" value="BLISTERY, ISOFORM A"/>
    <property type="match status" value="1"/>
</dbReference>
<dbReference type="InterPro" id="IPR029021">
    <property type="entry name" value="Prot-tyrosine_phosphatase-like"/>
</dbReference>
<feature type="domain" description="Phosphatase tensin-type" evidence="3">
    <location>
        <begin position="16"/>
        <end position="187"/>
    </location>
</feature>
<dbReference type="InterPro" id="IPR029023">
    <property type="entry name" value="Tensin_phosphatase"/>
</dbReference>
<dbReference type="GO" id="GO:0004725">
    <property type="term" value="F:protein tyrosine phosphatase activity"/>
    <property type="evidence" value="ECO:0007669"/>
    <property type="project" value="InterPro"/>
</dbReference>
<feature type="domain" description="C2 tensin-type" evidence="4">
    <location>
        <begin position="192"/>
        <end position="313"/>
    </location>
</feature>